<dbReference type="Proteomes" id="UP001054945">
    <property type="component" value="Unassembled WGS sequence"/>
</dbReference>
<keyword evidence="3" id="KW-1185">Reference proteome</keyword>
<evidence type="ECO:0000313" key="3">
    <source>
        <dbReference type="Proteomes" id="UP001054945"/>
    </source>
</evidence>
<comment type="caution">
    <text evidence="2">The sequence shown here is derived from an EMBL/GenBank/DDBJ whole genome shotgun (WGS) entry which is preliminary data.</text>
</comment>
<accession>A0AAV4RAT1</accession>
<evidence type="ECO:0000256" key="1">
    <source>
        <dbReference type="SAM" id="MobiDB-lite"/>
    </source>
</evidence>
<dbReference type="EMBL" id="BPLR01007480">
    <property type="protein sequence ID" value="GIY17193.1"/>
    <property type="molecule type" value="Genomic_DNA"/>
</dbReference>
<name>A0AAV4RAT1_CAEEX</name>
<feature type="compositionally biased region" description="Basic and acidic residues" evidence="1">
    <location>
        <begin position="32"/>
        <end position="48"/>
    </location>
</feature>
<dbReference type="AlphaFoldDB" id="A0AAV4RAT1"/>
<gene>
    <name evidence="2" type="ORF">CEXT_727721</name>
</gene>
<protein>
    <submittedName>
        <fullName evidence="2">Uncharacterized protein</fullName>
    </submittedName>
</protein>
<feature type="region of interest" description="Disordered" evidence="1">
    <location>
        <begin position="32"/>
        <end position="68"/>
    </location>
</feature>
<sequence length="68" mass="8078">MKALCSSSVTKVTDVLFLRMGITMMWLMRRKVESDHRRTSREEKEPNQKLKSRSKIKDKKAMDEKKYG</sequence>
<reference evidence="2 3" key="1">
    <citation type="submission" date="2021-06" db="EMBL/GenBank/DDBJ databases">
        <title>Caerostris extrusa draft genome.</title>
        <authorList>
            <person name="Kono N."/>
            <person name="Arakawa K."/>
        </authorList>
    </citation>
    <scope>NUCLEOTIDE SEQUENCE [LARGE SCALE GENOMIC DNA]</scope>
</reference>
<proteinExistence type="predicted"/>
<feature type="compositionally biased region" description="Basic and acidic residues" evidence="1">
    <location>
        <begin position="59"/>
        <end position="68"/>
    </location>
</feature>
<evidence type="ECO:0000313" key="2">
    <source>
        <dbReference type="EMBL" id="GIY17193.1"/>
    </source>
</evidence>
<organism evidence="2 3">
    <name type="scientific">Caerostris extrusa</name>
    <name type="common">Bark spider</name>
    <name type="synonym">Caerostris bankana</name>
    <dbReference type="NCBI Taxonomy" id="172846"/>
    <lineage>
        <taxon>Eukaryota</taxon>
        <taxon>Metazoa</taxon>
        <taxon>Ecdysozoa</taxon>
        <taxon>Arthropoda</taxon>
        <taxon>Chelicerata</taxon>
        <taxon>Arachnida</taxon>
        <taxon>Araneae</taxon>
        <taxon>Araneomorphae</taxon>
        <taxon>Entelegynae</taxon>
        <taxon>Araneoidea</taxon>
        <taxon>Araneidae</taxon>
        <taxon>Caerostris</taxon>
    </lineage>
</organism>